<dbReference type="EMBL" id="JANBUP010001261">
    <property type="protein sequence ID" value="KAJ2807005.1"/>
    <property type="molecule type" value="Genomic_DNA"/>
</dbReference>
<reference evidence="1" key="1">
    <citation type="submission" date="2022-07" db="EMBL/GenBank/DDBJ databases">
        <title>Phylogenomic reconstructions and comparative analyses of Kickxellomycotina fungi.</title>
        <authorList>
            <person name="Reynolds N.K."/>
            <person name="Stajich J.E."/>
            <person name="Barry K."/>
            <person name="Grigoriev I.V."/>
            <person name="Crous P."/>
            <person name="Smith M.E."/>
        </authorList>
    </citation>
    <scope>NUCLEOTIDE SEQUENCE</scope>
    <source>
        <strain evidence="1">CBS 102833</strain>
    </source>
</reference>
<comment type="caution">
    <text evidence="1">The sequence shown here is derived from an EMBL/GenBank/DDBJ whole genome shotgun (WGS) entry which is preliminary data.</text>
</comment>
<organism evidence="1 2">
    <name type="scientific">Coemansia furcata</name>
    <dbReference type="NCBI Taxonomy" id="417177"/>
    <lineage>
        <taxon>Eukaryota</taxon>
        <taxon>Fungi</taxon>
        <taxon>Fungi incertae sedis</taxon>
        <taxon>Zoopagomycota</taxon>
        <taxon>Kickxellomycotina</taxon>
        <taxon>Kickxellomycetes</taxon>
        <taxon>Kickxellales</taxon>
        <taxon>Kickxellaceae</taxon>
        <taxon>Coemansia</taxon>
    </lineage>
</organism>
<dbReference type="Proteomes" id="UP001140096">
    <property type="component" value="Unassembled WGS sequence"/>
</dbReference>
<protein>
    <submittedName>
        <fullName evidence="1">Uncharacterized protein</fullName>
    </submittedName>
</protein>
<evidence type="ECO:0000313" key="2">
    <source>
        <dbReference type="Proteomes" id="UP001140096"/>
    </source>
</evidence>
<keyword evidence="2" id="KW-1185">Reference proteome</keyword>
<proteinExistence type="predicted"/>
<accession>A0ACC1LFI3</accession>
<evidence type="ECO:0000313" key="1">
    <source>
        <dbReference type="EMBL" id="KAJ2807005.1"/>
    </source>
</evidence>
<feature type="non-terminal residue" evidence="1">
    <location>
        <position position="842"/>
    </location>
</feature>
<gene>
    <name evidence="1" type="ORF">H4S07_003678</name>
</gene>
<name>A0ACC1LFI3_9FUNG</name>
<sequence length="842" mass="90729">MLPRQSLVEPSVDSRAGRAPPLDKVGMGQLLGNPVPLEYEPWRVDSRPETTRVGPGARLLRDLATNVHLLWQDEMTDPAYTFIWLPSIQTEEDTESLTDMNPNNQECNMLSGGILARRPSCKKTGITEGDTDEPNCVDIQTLADMLYAEINYRLGSYGSVVTMHATLDKFGIRSTTHTPPENPVHPMMRREQFAETNANTDDRNILASHARVEEKVRDLVLGYQSVLRTWANGLLREARDDLEALCKNTLVCHKQEPHVESECNAYCMEYGGVPMARLRFLIFANAGYVHMAAVGDQTLVGLELDLARAPVGPDAEEALSKALILLTAALQFDTAGAAHYLTIGHCALLLGQLDVAMSALCSGIGPIPERLGPRCLQSHQELQSCTRLEQIISKRFGPRQWWCAKAIVQTSLVRGDVELAFSIVNRVAELNPDLSHSLLLPPNLWPPVPAPLPAASVLRALDSLVLPNYPGAGEIKEAPVLNIRVDSNRISLIELGIGIIDLFEQSIKSAPETVPFALHTRVDFAIREESATRTNGIALADPMQQVICCVVTKADGFSNTVNDGGCVDSGNVATEQPSICAATDDATDADQDHVSADEADIGCQLKSNKRRESVSGDDMPAKRRSTRFIERASLGVPGSVSNAGQNSAALSLSAGRTSAARISQRRVLALSLDAIESPAYCRARDLASAWFVAAGAATQSEFSDAMSASTFVVSAAAQKVHSGRGVSTKSSVPQSTPGGGAANDDDDKAEWGLADVCSNSKGTSVERFPLTEQRSSDDGNADSQYMDSLKALFKSRSTPEAANQPALDDIVVLGESITSGECQAVLEDNCGVVDLLLRFTET</sequence>